<dbReference type="GO" id="GO:0006310">
    <property type="term" value="P:DNA recombination"/>
    <property type="evidence" value="ECO:0007669"/>
    <property type="project" value="UniProtKB-UniRule"/>
</dbReference>
<dbReference type="Pfam" id="PF14520">
    <property type="entry name" value="HHH_5"/>
    <property type="match status" value="1"/>
</dbReference>
<dbReference type="GO" id="GO:0009378">
    <property type="term" value="F:four-way junction helicase activity"/>
    <property type="evidence" value="ECO:0007669"/>
    <property type="project" value="InterPro"/>
</dbReference>
<dbReference type="InterPro" id="IPR013849">
    <property type="entry name" value="DNA_helicase_Holl-junc_RuvA_I"/>
</dbReference>
<dbReference type="GO" id="GO:0005737">
    <property type="term" value="C:cytoplasm"/>
    <property type="evidence" value="ECO:0007669"/>
    <property type="project" value="UniProtKB-SubCell"/>
</dbReference>
<dbReference type="GO" id="GO:0006281">
    <property type="term" value="P:DNA repair"/>
    <property type="evidence" value="ECO:0007669"/>
    <property type="project" value="UniProtKB-UniRule"/>
</dbReference>
<dbReference type="GO" id="GO:0005524">
    <property type="term" value="F:ATP binding"/>
    <property type="evidence" value="ECO:0007669"/>
    <property type="project" value="InterPro"/>
</dbReference>
<keyword evidence="5 6" id="KW-0234">DNA repair</keyword>
<comment type="domain">
    <text evidence="6">Has three domains with a flexible linker between the domains II and III and assumes an 'L' shape. Domain III is highly mobile and contacts RuvB.</text>
</comment>
<proteinExistence type="inferred from homology"/>
<comment type="subcellular location">
    <subcellularLocation>
        <location evidence="6">Cytoplasm</location>
    </subcellularLocation>
</comment>
<evidence type="ECO:0000256" key="2">
    <source>
        <dbReference type="ARBA" id="ARBA00022763"/>
    </source>
</evidence>
<evidence type="ECO:0000313" key="8">
    <source>
        <dbReference type="EMBL" id="MXY95763.1"/>
    </source>
</evidence>
<dbReference type="SUPFAM" id="SSF46929">
    <property type="entry name" value="DNA helicase RuvA subunit, C-terminal domain"/>
    <property type="match status" value="1"/>
</dbReference>
<dbReference type="InterPro" id="IPR036267">
    <property type="entry name" value="RuvA_C_sf"/>
</dbReference>
<comment type="caution">
    <text evidence="6">Lacks conserved residue(s) required for the propagation of feature annotation.</text>
</comment>
<feature type="domain" description="Helix-hairpin-helix DNA-binding motif class 1" evidence="7">
    <location>
        <begin position="76"/>
        <end position="95"/>
    </location>
</feature>
<dbReference type="NCBIfam" id="TIGR00084">
    <property type="entry name" value="ruvA"/>
    <property type="match status" value="1"/>
</dbReference>
<dbReference type="SUPFAM" id="SSF50249">
    <property type="entry name" value="Nucleic acid-binding proteins"/>
    <property type="match status" value="1"/>
</dbReference>
<dbReference type="GO" id="GO:0009379">
    <property type="term" value="C:Holliday junction helicase complex"/>
    <property type="evidence" value="ECO:0007669"/>
    <property type="project" value="InterPro"/>
</dbReference>
<comment type="subunit">
    <text evidence="6">Homotetramer. Forms an RuvA(8)-RuvB(12)-Holliday junction (HJ) complex. HJ DNA is sandwiched between 2 RuvA tetramers; dsDNA enters through RuvA and exits via RuvB. An RuvB hexamer assembles on each DNA strand where it exits the tetramer. Each RuvB hexamer is contacted by two RuvA subunits (via domain III) on 2 adjacent RuvB subunits; this complex drives branch migration. In the full resolvosome a probable DNA-RuvA(4)-RuvB(12)-RuvC(2) complex forms which resolves the HJ.</text>
</comment>
<dbReference type="AlphaFoldDB" id="A0A6B0YYM2"/>
<dbReference type="Gene3D" id="2.40.50.140">
    <property type="entry name" value="Nucleic acid-binding proteins"/>
    <property type="match status" value="1"/>
</dbReference>
<keyword evidence="4 6" id="KW-0233">DNA recombination</keyword>
<evidence type="ECO:0000256" key="6">
    <source>
        <dbReference type="HAMAP-Rule" id="MF_00031"/>
    </source>
</evidence>
<evidence type="ECO:0000256" key="3">
    <source>
        <dbReference type="ARBA" id="ARBA00023125"/>
    </source>
</evidence>
<keyword evidence="1 6" id="KW-0963">Cytoplasm</keyword>
<dbReference type="Gene3D" id="1.10.8.10">
    <property type="entry name" value="DNA helicase RuvA subunit, C-terminal domain"/>
    <property type="match status" value="1"/>
</dbReference>
<name>A0A6B0YYM2_9CHLR</name>
<comment type="caution">
    <text evidence="8">The sequence shown here is derived from an EMBL/GenBank/DDBJ whole genome shotgun (WGS) entry which is preliminary data.</text>
</comment>
<protein>
    <recommendedName>
        <fullName evidence="6">Holliday junction branch migration complex subunit RuvA</fullName>
    </recommendedName>
</protein>
<organism evidence="8">
    <name type="scientific">Caldilineaceae bacterium SB0664_bin_27</name>
    <dbReference type="NCBI Taxonomy" id="2605260"/>
    <lineage>
        <taxon>Bacteria</taxon>
        <taxon>Bacillati</taxon>
        <taxon>Chloroflexota</taxon>
        <taxon>Caldilineae</taxon>
        <taxon>Caldilineales</taxon>
        <taxon>Caldilineaceae</taxon>
    </lineage>
</organism>
<dbReference type="GO" id="GO:0016787">
    <property type="term" value="F:hydrolase activity"/>
    <property type="evidence" value="ECO:0007669"/>
    <property type="project" value="UniProtKB-KW"/>
</dbReference>
<keyword evidence="8" id="KW-0378">Hydrolase</keyword>
<dbReference type="InterPro" id="IPR010994">
    <property type="entry name" value="RuvA_2-like"/>
</dbReference>
<comment type="similarity">
    <text evidence="6">Belongs to the RuvA family.</text>
</comment>
<feature type="domain" description="Helix-hairpin-helix DNA-binding motif class 1" evidence="7">
    <location>
        <begin position="111"/>
        <end position="130"/>
    </location>
</feature>
<accession>A0A6B0YYM2</accession>
<dbReference type="SUPFAM" id="SSF47781">
    <property type="entry name" value="RuvA domain 2-like"/>
    <property type="match status" value="1"/>
</dbReference>
<comment type="function">
    <text evidence="6">The RuvA-RuvB-RuvC complex processes Holliday junction (HJ) DNA during genetic recombination and DNA repair, while the RuvA-RuvB complex plays an important role in the rescue of blocked DNA replication forks via replication fork reversal (RFR). RuvA specifically binds to HJ cruciform DNA, conferring on it an open structure. The RuvB hexamer acts as an ATP-dependent pump, pulling dsDNA into and through the RuvAB complex. HJ branch migration allows RuvC to scan DNA until it finds its consensus sequence, where it cleaves and resolves the cruciform DNA.</text>
</comment>
<evidence type="ECO:0000256" key="1">
    <source>
        <dbReference type="ARBA" id="ARBA00022490"/>
    </source>
</evidence>
<evidence type="ECO:0000256" key="5">
    <source>
        <dbReference type="ARBA" id="ARBA00023204"/>
    </source>
</evidence>
<dbReference type="HAMAP" id="MF_00031">
    <property type="entry name" value="DNA_HJ_migration_RuvA"/>
    <property type="match status" value="1"/>
</dbReference>
<keyword evidence="2 6" id="KW-0227">DNA damage</keyword>
<dbReference type="InterPro" id="IPR011114">
    <property type="entry name" value="RuvA_C"/>
</dbReference>
<keyword evidence="3 6" id="KW-0238">DNA-binding</keyword>
<feature type="region of interest" description="Domain III" evidence="6">
    <location>
        <begin position="154"/>
        <end position="196"/>
    </location>
</feature>
<dbReference type="InterPro" id="IPR003583">
    <property type="entry name" value="Hlx-hairpin-Hlx_DNA-bd_motif"/>
</dbReference>
<dbReference type="EMBL" id="VXRG01000169">
    <property type="protein sequence ID" value="MXY95763.1"/>
    <property type="molecule type" value="Genomic_DNA"/>
</dbReference>
<evidence type="ECO:0000259" key="7">
    <source>
        <dbReference type="SMART" id="SM00278"/>
    </source>
</evidence>
<gene>
    <name evidence="6 8" type="primary">ruvA</name>
    <name evidence="8" type="ORF">F4Y42_20180</name>
</gene>
<dbReference type="GO" id="GO:0000400">
    <property type="term" value="F:four-way junction DNA binding"/>
    <property type="evidence" value="ECO:0007669"/>
    <property type="project" value="UniProtKB-UniRule"/>
</dbReference>
<dbReference type="GO" id="GO:0048476">
    <property type="term" value="C:Holliday junction resolvase complex"/>
    <property type="evidence" value="ECO:0007669"/>
    <property type="project" value="UniProtKB-UniRule"/>
</dbReference>
<dbReference type="InterPro" id="IPR012340">
    <property type="entry name" value="NA-bd_OB-fold"/>
</dbReference>
<evidence type="ECO:0000256" key="4">
    <source>
        <dbReference type="ARBA" id="ARBA00023172"/>
    </source>
</evidence>
<dbReference type="SMART" id="SM00278">
    <property type="entry name" value="HhH1"/>
    <property type="match status" value="2"/>
</dbReference>
<dbReference type="InterPro" id="IPR000085">
    <property type="entry name" value="RuvA"/>
</dbReference>
<dbReference type="Pfam" id="PF07499">
    <property type="entry name" value="RuvA_C"/>
    <property type="match status" value="1"/>
</dbReference>
<dbReference type="Gene3D" id="1.10.150.20">
    <property type="entry name" value="5' to 3' exonuclease, C-terminal subdomain"/>
    <property type="match status" value="1"/>
</dbReference>
<dbReference type="CDD" id="cd14332">
    <property type="entry name" value="UBA_RuvA_C"/>
    <property type="match status" value="1"/>
</dbReference>
<sequence>MIRQVRGTVTAAGANFLIIEVGHAAAGIGLRVFTPESTAVRFQVGDNLSLYTYLQVRENELSLYGFEELDELAIFELLLGVSGIGPKVALAALSTLTPDALRLAVANEEPGVVARVPGIGKRTAEKVVVELKDKLEPAEGELAGLAIALDADAEVMEALTGLGYSVVEAQRALQQIPADVTSVEDRLREALVQFGE</sequence>
<dbReference type="Pfam" id="PF01330">
    <property type="entry name" value="RuvA_N"/>
    <property type="match status" value="1"/>
</dbReference>
<reference evidence="8" key="1">
    <citation type="submission" date="2019-09" db="EMBL/GenBank/DDBJ databases">
        <title>Characterisation of the sponge microbiome using genome-centric metagenomics.</title>
        <authorList>
            <person name="Engelberts J.P."/>
            <person name="Robbins S.J."/>
            <person name="De Goeij J.M."/>
            <person name="Aranda M."/>
            <person name="Bell S.C."/>
            <person name="Webster N.S."/>
        </authorList>
    </citation>
    <scope>NUCLEOTIDE SEQUENCE</scope>
    <source>
        <strain evidence="8">SB0664_bin_27</strain>
    </source>
</reference>